<dbReference type="InterPro" id="IPR009577">
    <property type="entry name" value="Sm_multidrug_ex"/>
</dbReference>
<feature type="transmembrane region" description="Helical" evidence="1">
    <location>
        <begin position="136"/>
        <end position="159"/>
    </location>
</feature>
<feature type="transmembrane region" description="Helical" evidence="1">
    <location>
        <begin position="52"/>
        <end position="74"/>
    </location>
</feature>
<evidence type="ECO:0000313" key="3">
    <source>
        <dbReference type="Proteomes" id="UP000741863"/>
    </source>
</evidence>
<sequence length="160" mass="17161">MELLQDFIINLMEMNPLLQHLGIALIGVIPFLEGFFGSFVGSFIGVSAVTSAIASFAGNWISVMLVIIPFNALFTWLRNRNSGKSGGFIQGRAKKAQETYDKYGVPGLAIIAPAVASGHIAAFISLAAGADKKRVIFWHTISILLWVIVGALFGGFVGFN</sequence>
<keyword evidence="1" id="KW-1133">Transmembrane helix</keyword>
<evidence type="ECO:0000256" key="1">
    <source>
        <dbReference type="SAM" id="Phobius"/>
    </source>
</evidence>
<dbReference type="Proteomes" id="UP000741863">
    <property type="component" value="Unassembled WGS sequence"/>
</dbReference>
<dbReference type="Pfam" id="PF06695">
    <property type="entry name" value="Sm_multidrug_ex"/>
    <property type="match status" value="1"/>
</dbReference>
<organism evidence="2 3">
    <name type="scientific">Geomicrobium sediminis</name>
    <dbReference type="NCBI Taxonomy" id="1347788"/>
    <lineage>
        <taxon>Bacteria</taxon>
        <taxon>Bacillati</taxon>
        <taxon>Bacillota</taxon>
        <taxon>Bacilli</taxon>
        <taxon>Bacillales</taxon>
        <taxon>Geomicrobium</taxon>
    </lineage>
</organism>
<name>A0ABS2PD11_9BACL</name>
<dbReference type="EMBL" id="JAFBEC010000006">
    <property type="protein sequence ID" value="MBM7633309.1"/>
    <property type="molecule type" value="Genomic_DNA"/>
</dbReference>
<keyword evidence="1" id="KW-0812">Transmembrane</keyword>
<dbReference type="RefSeq" id="WP_204697919.1">
    <property type="nucleotide sequence ID" value="NZ_JAFBEC010000006.1"/>
</dbReference>
<feature type="transmembrane region" description="Helical" evidence="1">
    <location>
        <begin position="103"/>
        <end position="130"/>
    </location>
</feature>
<proteinExistence type="predicted"/>
<gene>
    <name evidence="2" type="ORF">JOD17_002403</name>
</gene>
<accession>A0ABS2PD11</accession>
<reference evidence="2 3" key="1">
    <citation type="submission" date="2021-01" db="EMBL/GenBank/DDBJ databases">
        <title>Genomic Encyclopedia of Type Strains, Phase IV (KMG-IV): sequencing the most valuable type-strain genomes for metagenomic binning, comparative biology and taxonomic classification.</title>
        <authorList>
            <person name="Goeker M."/>
        </authorList>
    </citation>
    <scope>NUCLEOTIDE SEQUENCE [LARGE SCALE GENOMIC DNA]</scope>
    <source>
        <strain evidence="2 3">DSM 25540</strain>
    </source>
</reference>
<keyword evidence="3" id="KW-1185">Reference proteome</keyword>
<keyword evidence="1" id="KW-0472">Membrane</keyword>
<evidence type="ECO:0000313" key="2">
    <source>
        <dbReference type="EMBL" id="MBM7633309.1"/>
    </source>
</evidence>
<protein>
    <submittedName>
        <fullName evidence="2">Na+/phosphate symporter</fullName>
    </submittedName>
</protein>
<feature type="transmembrane region" description="Helical" evidence="1">
    <location>
        <begin position="21"/>
        <end position="46"/>
    </location>
</feature>
<comment type="caution">
    <text evidence="2">The sequence shown here is derived from an EMBL/GenBank/DDBJ whole genome shotgun (WGS) entry which is preliminary data.</text>
</comment>